<dbReference type="PANTHER" id="PTHR45138:SF9">
    <property type="entry name" value="DIGUANYLATE CYCLASE DGCM-RELATED"/>
    <property type="match status" value="1"/>
</dbReference>
<dbReference type="PROSITE" id="PS50887">
    <property type="entry name" value="GGDEF"/>
    <property type="match status" value="1"/>
</dbReference>
<dbReference type="Gene3D" id="3.30.70.270">
    <property type="match status" value="1"/>
</dbReference>
<dbReference type="InterPro" id="IPR050469">
    <property type="entry name" value="Diguanylate_Cyclase"/>
</dbReference>
<evidence type="ECO:0000259" key="4">
    <source>
        <dbReference type="PROSITE" id="PS50887"/>
    </source>
</evidence>
<protein>
    <recommendedName>
        <fullName evidence="1">diguanylate cyclase</fullName>
        <ecNumber evidence="1">2.7.7.65</ecNumber>
    </recommendedName>
</protein>
<dbReference type="SMART" id="SM00267">
    <property type="entry name" value="GGDEF"/>
    <property type="match status" value="1"/>
</dbReference>
<comment type="catalytic activity">
    <reaction evidence="2">
        <text>2 GTP = 3',3'-c-di-GMP + 2 diphosphate</text>
        <dbReference type="Rhea" id="RHEA:24898"/>
        <dbReference type="ChEBI" id="CHEBI:33019"/>
        <dbReference type="ChEBI" id="CHEBI:37565"/>
        <dbReference type="ChEBI" id="CHEBI:58805"/>
        <dbReference type="EC" id="2.7.7.65"/>
    </reaction>
</comment>
<dbReference type="InterPro" id="IPR029787">
    <property type="entry name" value="Nucleotide_cyclase"/>
</dbReference>
<evidence type="ECO:0000256" key="1">
    <source>
        <dbReference type="ARBA" id="ARBA00012528"/>
    </source>
</evidence>
<dbReference type="InterPro" id="IPR000160">
    <property type="entry name" value="GGDEF_dom"/>
</dbReference>
<name>A0A9X2BXE1_9BURK</name>
<dbReference type="SUPFAM" id="SSF55073">
    <property type="entry name" value="Nucleotide cyclase"/>
    <property type="match status" value="1"/>
</dbReference>
<sequence length="370" mass="40688">MVQNSDVVYSATQHIDRLMRRVVLLMFGAGVLAVLAIWHMEAADGTIDAIDRVGYPAMVIVFSVSLVALWRVPRVLATVRWLGFLTITLLLMLDLWNQTHMPGPLLDNYNSLTLWNWLPLCYAMAFFMLAPRHAFLAAAAMLAFFAACTLLRTTAHTPYAAQDRSLMLNTLISHAVLVVCLTGMVWLKHVVTVQGEQATRLNLLAATDPLTGLANRRLTLQLLDQLARDGRLDLAPVVMLCDLDHFKHINDGWGHAMGDQVLVAVANALRASTRDADTVARWGGEEFLIVLPVSRDVDASALAERLRARVEALQVADRHQCPVPVTLSIGIAPLAAGESGSSWLKRADEALYRAKNDGRNCCRVAEPPEA</sequence>
<keyword evidence="3" id="KW-1133">Transmembrane helix</keyword>
<dbReference type="InterPro" id="IPR043128">
    <property type="entry name" value="Rev_trsase/Diguanyl_cyclase"/>
</dbReference>
<feature type="transmembrane region" description="Helical" evidence="3">
    <location>
        <begin position="79"/>
        <end position="97"/>
    </location>
</feature>
<feature type="transmembrane region" description="Helical" evidence="3">
    <location>
        <begin position="53"/>
        <end position="72"/>
    </location>
</feature>
<feature type="transmembrane region" description="Helical" evidence="3">
    <location>
        <begin position="22"/>
        <end position="41"/>
    </location>
</feature>
<evidence type="ECO:0000256" key="3">
    <source>
        <dbReference type="SAM" id="Phobius"/>
    </source>
</evidence>
<dbReference type="GO" id="GO:0005886">
    <property type="term" value="C:plasma membrane"/>
    <property type="evidence" value="ECO:0007669"/>
    <property type="project" value="TreeGrafter"/>
</dbReference>
<keyword evidence="3" id="KW-0812">Transmembrane</keyword>
<organism evidence="5 6">
    <name type="scientific">Scleromatobacter humisilvae</name>
    <dbReference type="NCBI Taxonomy" id="2897159"/>
    <lineage>
        <taxon>Bacteria</taxon>
        <taxon>Pseudomonadati</taxon>
        <taxon>Pseudomonadota</taxon>
        <taxon>Betaproteobacteria</taxon>
        <taxon>Burkholderiales</taxon>
        <taxon>Sphaerotilaceae</taxon>
        <taxon>Scleromatobacter</taxon>
    </lineage>
</organism>
<dbReference type="CDD" id="cd01949">
    <property type="entry name" value="GGDEF"/>
    <property type="match status" value="1"/>
</dbReference>
<proteinExistence type="predicted"/>
<evidence type="ECO:0000313" key="5">
    <source>
        <dbReference type="EMBL" id="MCK9684332.1"/>
    </source>
</evidence>
<gene>
    <name evidence="5" type="ORF">LPC04_01275</name>
</gene>
<dbReference type="Pfam" id="PF00990">
    <property type="entry name" value="GGDEF"/>
    <property type="match status" value="1"/>
</dbReference>
<evidence type="ECO:0000256" key="2">
    <source>
        <dbReference type="ARBA" id="ARBA00034247"/>
    </source>
</evidence>
<dbReference type="EC" id="2.7.7.65" evidence="1"/>
<dbReference type="Proteomes" id="UP001139353">
    <property type="component" value="Unassembled WGS sequence"/>
</dbReference>
<accession>A0A9X2BXE1</accession>
<dbReference type="PANTHER" id="PTHR45138">
    <property type="entry name" value="REGULATORY COMPONENTS OF SENSORY TRANSDUCTION SYSTEM"/>
    <property type="match status" value="1"/>
</dbReference>
<feature type="transmembrane region" description="Helical" evidence="3">
    <location>
        <begin position="117"/>
        <end position="145"/>
    </location>
</feature>
<dbReference type="GO" id="GO:1902201">
    <property type="term" value="P:negative regulation of bacterial-type flagellum-dependent cell motility"/>
    <property type="evidence" value="ECO:0007669"/>
    <property type="project" value="TreeGrafter"/>
</dbReference>
<evidence type="ECO:0000313" key="6">
    <source>
        <dbReference type="Proteomes" id="UP001139353"/>
    </source>
</evidence>
<dbReference type="EMBL" id="JAJLJH010000001">
    <property type="protein sequence ID" value="MCK9684332.1"/>
    <property type="molecule type" value="Genomic_DNA"/>
</dbReference>
<dbReference type="RefSeq" id="WP_275680365.1">
    <property type="nucleotide sequence ID" value="NZ_JAJLJH010000001.1"/>
</dbReference>
<feature type="domain" description="GGDEF" evidence="4">
    <location>
        <begin position="234"/>
        <end position="367"/>
    </location>
</feature>
<comment type="caution">
    <text evidence="5">The sequence shown here is derived from an EMBL/GenBank/DDBJ whole genome shotgun (WGS) entry which is preliminary data.</text>
</comment>
<keyword evidence="3" id="KW-0472">Membrane</keyword>
<dbReference type="NCBIfam" id="TIGR00254">
    <property type="entry name" value="GGDEF"/>
    <property type="match status" value="1"/>
</dbReference>
<feature type="transmembrane region" description="Helical" evidence="3">
    <location>
        <begin position="166"/>
        <end position="187"/>
    </location>
</feature>
<dbReference type="GO" id="GO:0043709">
    <property type="term" value="P:cell adhesion involved in single-species biofilm formation"/>
    <property type="evidence" value="ECO:0007669"/>
    <property type="project" value="TreeGrafter"/>
</dbReference>
<dbReference type="AlphaFoldDB" id="A0A9X2BXE1"/>
<keyword evidence="6" id="KW-1185">Reference proteome</keyword>
<dbReference type="FunFam" id="3.30.70.270:FF:000001">
    <property type="entry name" value="Diguanylate cyclase domain protein"/>
    <property type="match status" value="1"/>
</dbReference>
<reference evidence="5" key="1">
    <citation type="submission" date="2021-11" db="EMBL/GenBank/DDBJ databases">
        <title>BS-T2-15 a new species belonging to the Comamonadaceae family isolated from the soil of a French oak forest.</title>
        <authorList>
            <person name="Mieszkin S."/>
            <person name="Alain K."/>
        </authorList>
    </citation>
    <scope>NUCLEOTIDE SEQUENCE</scope>
    <source>
        <strain evidence="5">BS-T2-15</strain>
    </source>
</reference>
<dbReference type="GO" id="GO:0052621">
    <property type="term" value="F:diguanylate cyclase activity"/>
    <property type="evidence" value="ECO:0007669"/>
    <property type="project" value="UniProtKB-EC"/>
</dbReference>